<feature type="binding site" evidence="10">
    <location>
        <begin position="13"/>
        <end position="15"/>
    </location>
    <ligand>
        <name>UDP-N-acetyl-alpha-D-glucosamine</name>
        <dbReference type="ChEBI" id="CHEBI:57705"/>
    </ligand>
</feature>
<comment type="function">
    <text evidence="10">Cell wall formation. Catalyzes the transfer of a GlcNAc subunit on undecaprenyl-pyrophosphoryl-MurNAc-pentapeptide (lipid intermediate I) to form undecaprenyl-pyrophosphoryl-MurNAc-(pentapeptide)GlcNAc (lipid intermediate II).</text>
</comment>
<accession>A0A1G5PMJ3</accession>
<dbReference type="STRING" id="415747.SAMN03097708_00416"/>
<keyword evidence="8 10" id="KW-0131">Cell cycle</keyword>
<keyword evidence="4 10" id="KW-0808">Transferase</keyword>
<feature type="binding site" evidence="10">
    <location>
        <position position="189"/>
    </location>
    <ligand>
        <name>UDP-N-acetyl-alpha-D-glucosamine</name>
        <dbReference type="ChEBI" id="CHEBI:57705"/>
    </ligand>
</feature>
<dbReference type="PANTHER" id="PTHR21015:SF22">
    <property type="entry name" value="GLYCOSYLTRANSFERASE"/>
    <property type="match status" value="1"/>
</dbReference>
<dbReference type="HAMAP" id="MF_00033">
    <property type="entry name" value="MurG"/>
    <property type="match status" value="1"/>
</dbReference>
<comment type="subcellular location">
    <subcellularLocation>
        <location evidence="10">Cell membrane</location>
        <topology evidence="10">Peripheral membrane protein</topology>
        <orientation evidence="10">Cytoplasmic side</orientation>
    </subcellularLocation>
</comment>
<dbReference type="AlphaFoldDB" id="A0A1G5PMJ3"/>
<feature type="domain" description="Glycosyltransferase family 28 N-terminal" evidence="11">
    <location>
        <begin position="6"/>
        <end position="143"/>
    </location>
</feature>
<feature type="binding site" evidence="10">
    <location>
        <position position="288"/>
    </location>
    <ligand>
        <name>UDP-N-acetyl-alpha-D-glucosamine</name>
        <dbReference type="ChEBI" id="CHEBI:57705"/>
    </ligand>
</feature>
<dbReference type="UniPathway" id="UPA00219"/>
<comment type="similarity">
    <text evidence="10">Belongs to the glycosyltransferase 28 family. MurG subfamily.</text>
</comment>
<comment type="pathway">
    <text evidence="10">Cell wall biogenesis; peptidoglycan biosynthesis.</text>
</comment>
<evidence type="ECO:0000259" key="12">
    <source>
        <dbReference type="Pfam" id="PF04101"/>
    </source>
</evidence>
<sequence>MSAARVLIMAGGTGGHVFPALAVAHALAEQGVEVRWLGTRAGMEARVVTAAGFPIDFISVAGLRGKGALGWLTAPVRLLRALAQSLAVLRRFRPGVVLGMGGFVAGPGGLGAKLLGFPLLIHEQNAAAGLTNRLLARWARRVLTAFPDVLTRGEVVGNPVREAITALPDPGERFAGRTGPLRVLVIGGSQGAEALNRTVPQALGRIAPDRQPLILHQAGEKKLAPARECYAAAGITADVRPFLEDMAEAYGWADLVICRAGALTVSELAAAGAPAILVPFPYAVDDHQTRNARYLTDAGAALLVPQAELTAEGLSARIEEFATDAASGRERLLTMARSARAMARPAATDEVTRACLQLARPGSDV</sequence>
<dbReference type="InterPro" id="IPR006009">
    <property type="entry name" value="GlcNAc_MurG"/>
</dbReference>
<dbReference type="GO" id="GO:0005886">
    <property type="term" value="C:plasma membrane"/>
    <property type="evidence" value="ECO:0007669"/>
    <property type="project" value="UniProtKB-SubCell"/>
</dbReference>
<name>A0A1G5PMJ3_9GAMM</name>
<dbReference type="InterPro" id="IPR004276">
    <property type="entry name" value="GlycoTrans_28_N"/>
</dbReference>
<keyword evidence="7 10" id="KW-0472">Membrane</keyword>
<dbReference type="GO" id="GO:0005975">
    <property type="term" value="P:carbohydrate metabolic process"/>
    <property type="evidence" value="ECO:0007669"/>
    <property type="project" value="InterPro"/>
</dbReference>
<proteinExistence type="inferred from homology"/>
<comment type="catalytic activity">
    <reaction evidence="10">
        <text>di-trans,octa-cis-undecaprenyl diphospho-N-acetyl-alpha-D-muramoyl-L-alanyl-D-glutamyl-meso-2,6-diaminopimeloyl-D-alanyl-D-alanine + UDP-N-acetyl-alpha-D-glucosamine = di-trans,octa-cis-undecaprenyl diphospho-[N-acetyl-alpha-D-glucosaminyl-(1-&gt;4)]-N-acetyl-alpha-D-muramoyl-L-alanyl-D-glutamyl-meso-2,6-diaminopimeloyl-D-alanyl-D-alanine + UDP + H(+)</text>
        <dbReference type="Rhea" id="RHEA:31227"/>
        <dbReference type="ChEBI" id="CHEBI:15378"/>
        <dbReference type="ChEBI" id="CHEBI:57705"/>
        <dbReference type="ChEBI" id="CHEBI:58223"/>
        <dbReference type="ChEBI" id="CHEBI:61387"/>
        <dbReference type="ChEBI" id="CHEBI:61388"/>
        <dbReference type="EC" id="2.4.1.227"/>
    </reaction>
</comment>
<feature type="binding site" evidence="10">
    <location>
        <position position="161"/>
    </location>
    <ligand>
        <name>UDP-N-acetyl-alpha-D-glucosamine</name>
        <dbReference type="ChEBI" id="CHEBI:57705"/>
    </ligand>
</feature>
<dbReference type="InterPro" id="IPR007235">
    <property type="entry name" value="Glyco_trans_28_C"/>
</dbReference>
<keyword evidence="6 10" id="KW-0573">Peptidoglycan synthesis</keyword>
<dbReference type="CDD" id="cd03785">
    <property type="entry name" value="GT28_MurG"/>
    <property type="match status" value="1"/>
</dbReference>
<dbReference type="RefSeq" id="WP_092992084.1">
    <property type="nucleotide sequence ID" value="NZ_FMWD01000001.1"/>
</dbReference>
<feature type="binding site" evidence="10">
    <location>
        <begin position="262"/>
        <end position="267"/>
    </location>
    <ligand>
        <name>UDP-N-acetyl-alpha-D-glucosamine</name>
        <dbReference type="ChEBI" id="CHEBI:57705"/>
    </ligand>
</feature>
<dbReference type="GO" id="GO:0050511">
    <property type="term" value="F:undecaprenyldiphospho-muramoylpentapeptide beta-N-acetylglucosaminyltransferase activity"/>
    <property type="evidence" value="ECO:0007669"/>
    <property type="project" value="UniProtKB-UniRule"/>
</dbReference>
<dbReference type="NCBIfam" id="TIGR01133">
    <property type="entry name" value="murG"/>
    <property type="match status" value="1"/>
</dbReference>
<dbReference type="Proteomes" id="UP000199648">
    <property type="component" value="Unassembled WGS sequence"/>
</dbReference>
<dbReference type="GO" id="GO:0051301">
    <property type="term" value="P:cell division"/>
    <property type="evidence" value="ECO:0007669"/>
    <property type="project" value="UniProtKB-KW"/>
</dbReference>
<evidence type="ECO:0000256" key="5">
    <source>
        <dbReference type="ARBA" id="ARBA00022960"/>
    </source>
</evidence>
<dbReference type="EC" id="2.4.1.227" evidence="10"/>
<evidence type="ECO:0000259" key="11">
    <source>
        <dbReference type="Pfam" id="PF03033"/>
    </source>
</evidence>
<dbReference type="PANTHER" id="PTHR21015">
    <property type="entry name" value="UDP-N-ACETYLGLUCOSAMINE--N-ACETYLMURAMYL-(PENTAPEPTIDE) PYROPHOSPHORYL-UNDECAPRENOL N-ACETYLGLUCOSAMINE TRANSFERASE 1"/>
    <property type="match status" value="1"/>
</dbReference>
<evidence type="ECO:0000256" key="9">
    <source>
        <dbReference type="ARBA" id="ARBA00023316"/>
    </source>
</evidence>
<evidence type="ECO:0000256" key="1">
    <source>
        <dbReference type="ARBA" id="ARBA00022475"/>
    </source>
</evidence>
<dbReference type="EMBL" id="FMWD01000001">
    <property type="protein sequence ID" value="SCZ50431.1"/>
    <property type="molecule type" value="Genomic_DNA"/>
</dbReference>
<evidence type="ECO:0000256" key="4">
    <source>
        <dbReference type="ARBA" id="ARBA00022679"/>
    </source>
</evidence>
<keyword evidence="3 10" id="KW-0328">Glycosyltransferase</keyword>
<organism evidence="13 14">
    <name type="scientific">Thiohalomonas denitrificans</name>
    <dbReference type="NCBI Taxonomy" id="415747"/>
    <lineage>
        <taxon>Bacteria</taxon>
        <taxon>Pseudomonadati</taxon>
        <taxon>Pseudomonadota</taxon>
        <taxon>Gammaproteobacteria</taxon>
        <taxon>Thiohalomonadales</taxon>
        <taxon>Thiohalomonadaceae</taxon>
        <taxon>Thiohalomonas</taxon>
    </lineage>
</organism>
<comment type="caution">
    <text evidence="10">Lacks conserved residue(s) required for the propagation of feature annotation.</text>
</comment>
<evidence type="ECO:0000256" key="6">
    <source>
        <dbReference type="ARBA" id="ARBA00022984"/>
    </source>
</evidence>
<keyword evidence="9 10" id="KW-0961">Cell wall biogenesis/degradation</keyword>
<gene>
    <name evidence="10" type="primary">murG</name>
    <name evidence="13" type="ORF">SAMN03097708_00416</name>
</gene>
<reference evidence="13 14" key="1">
    <citation type="submission" date="2016-10" db="EMBL/GenBank/DDBJ databases">
        <authorList>
            <person name="de Groot N.N."/>
        </authorList>
    </citation>
    <scope>NUCLEOTIDE SEQUENCE [LARGE SCALE GENOMIC DNA]</scope>
    <source>
        <strain evidence="13 14">HLD2</strain>
    </source>
</reference>
<evidence type="ECO:0000256" key="3">
    <source>
        <dbReference type="ARBA" id="ARBA00022676"/>
    </source>
</evidence>
<evidence type="ECO:0000313" key="14">
    <source>
        <dbReference type="Proteomes" id="UP000199648"/>
    </source>
</evidence>
<keyword evidence="5 10" id="KW-0133">Cell shape</keyword>
<evidence type="ECO:0000256" key="8">
    <source>
        <dbReference type="ARBA" id="ARBA00023306"/>
    </source>
</evidence>
<dbReference type="GO" id="GO:0008360">
    <property type="term" value="P:regulation of cell shape"/>
    <property type="evidence" value="ECO:0007669"/>
    <property type="project" value="UniProtKB-KW"/>
</dbReference>
<dbReference type="Pfam" id="PF03033">
    <property type="entry name" value="Glyco_transf_28"/>
    <property type="match status" value="1"/>
</dbReference>
<dbReference type="OrthoDB" id="9808936at2"/>
<dbReference type="Pfam" id="PF04101">
    <property type="entry name" value="Glyco_tran_28_C"/>
    <property type="match status" value="1"/>
</dbReference>
<dbReference type="GO" id="GO:0051991">
    <property type="term" value="F:UDP-N-acetyl-D-glucosamine:N-acetylmuramoyl-L-alanyl-D-glutamyl-meso-2,6-diaminopimelyl-D-alanyl-D-alanine-diphosphoundecaprenol 4-beta-N-acetylglucosaminlytransferase activity"/>
    <property type="evidence" value="ECO:0007669"/>
    <property type="project" value="RHEA"/>
</dbReference>
<keyword evidence="1 10" id="KW-1003">Cell membrane</keyword>
<feature type="domain" description="Glycosyl transferase family 28 C-terminal" evidence="12">
    <location>
        <begin position="183"/>
        <end position="338"/>
    </location>
</feature>
<keyword evidence="14" id="KW-1185">Reference proteome</keyword>
<evidence type="ECO:0000313" key="13">
    <source>
        <dbReference type="EMBL" id="SCZ50431.1"/>
    </source>
</evidence>
<dbReference type="Gene3D" id="3.40.50.2000">
    <property type="entry name" value="Glycogen Phosphorylase B"/>
    <property type="match status" value="2"/>
</dbReference>
<dbReference type="GO" id="GO:0071555">
    <property type="term" value="P:cell wall organization"/>
    <property type="evidence" value="ECO:0007669"/>
    <property type="project" value="UniProtKB-KW"/>
</dbReference>
<keyword evidence="2 10" id="KW-0132">Cell division</keyword>
<evidence type="ECO:0000256" key="7">
    <source>
        <dbReference type="ARBA" id="ARBA00023136"/>
    </source>
</evidence>
<dbReference type="GO" id="GO:0009252">
    <property type="term" value="P:peptidoglycan biosynthetic process"/>
    <property type="evidence" value="ECO:0007669"/>
    <property type="project" value="UniProtKB-UniRule"/>
</dbReference>
<feature type="binding site" evidence="10">
    <location>
        <position position="125"/>
    </location>
    <ligand>
        <name>UDP-N-acetyl-alpha-D-glucosamine</name>
        <dbReference type="ChEBI" id="CHEBI:57705"/>
    </ligand>
</feature>
<evidence type="ECO:0000256" key="2">
    <source>
        <dbReference type="ARBA" id="ARBA00022618"/>
    </source>
</evidence>
<evidence type="ECO:0000256" key="10">
    <source>
        <dbReference type="HAMAP-Rule" id="MF_00033"/>
    </source>
</evidence>
<dbReference type="SUPFAM" id="SSF53756">
    <property type="entry name" value="UDP-Glycosyltransferase/glycogen phosphorylase"/>
    <property type="match status" value="1"/>
</dbReference>
<protein>
    <recommendedName>
        <fullName evidence="10">UDP-N-acetylglucosamine--N-acetylmuramyl-(pentapeptide) pyrophosphoryl-undecaprenol N-acetylglucosamine transferase</fullName>
        <ecNumber evidence="10">2.4.1.227</ecNumber>
    </recommendedName>
    <alternativeName>
        <fullName evidence="10">Undecaprenyl-PP-MurNAc-pentapeptide-UDPGlcNAc GlcNAc transferase</fullName>
    </alternativeName>
</protein>